<evidence type="ECO:0000256" key="10">
    <source>
        <dbReference type="RuleBase" id="RU003664"/>
    </source>
</evidence>
<accession>A0ABU7U3B2</accession>
<comment type="pathway">
    <text evidence="2 9 10">Cell wall biogenesis; peptidoglycan biosynthesis.</text>
</comment>
<evidence type="ECO:0000313" key="13">
    <source>
        <dbReference type="EMBL" id="MEE8659344.1"/>
    </source>
</evidence>
<comment type="subcellular location">
    <subcellularLocation>
        <location evidence="1 9 10">Cytoplasm</location>
    </subcellularLocation>
</comment>
<dbReference type="PROSITE" id="PS01011">
    <property type="entry name" value="FOLYLPOLYGLU_SYNT_1"/>
    <property type="match status" value="1"/>
</dbReference>
<dbReference type="SUPFAM" id="SSF53623">
    <property type="entry name" value="MurD-like peptide ligases, catalytic domain"/>
    <property type="match status" value="1"/>
</dbReference>
<evidence type="ECO:0000256" key="3">
    <source>
        <dbReference type="ARBA" id="ARBA00022490"/>
    </source>
</evidence>
<dbReference type="Gene3D" id="3.40.50.720">
    <property type="entry name" value="NAD(P)-binding Rossmann-like Domain"/>
    <property type="match status" value="1"/>
</dbReference>
<evidence type="ECO:0000256" key="4">
    <source>
        <dbReference type="ARBA" id="ARBA00022598"/>
    </source>
</evidence>
<evidence type="ECO:0000256" key="2">
    <source>
        <dbReference type="ARBA" id="ARBA00004752"/>
    </source>
</evidence>
<evidence type="ECO:0000259" key="12">
    <source>
        <dbReference type="Pfam" id="PF08245"/>
    </source>
</evidence>
<keyword evidence="8 9" id="KW-0131">Cell cycle</keyword>
<dbReference type="PANTHER" id="PTHR43692">
    <property type="entry name" value="UDP-N-ACETYLMURAMOYLALANINE--D-GLUTAMATE LIGASE"/>
    <property type="match status" value="1"/>
</dbReference>
<dbReference type="HAMAP" id="MF_00639">
    <property type="entry name" value="MurD"/>
    <property type="match status" value="1"/>
</dbReference>
<dbReference type="Gene3D" id="3.40.1190.10">
    <property type="entry name" value="Mur-like, catalytic domain"/>
    <property type="match status" value="1"/>
</dbReference>
<evidence type="ECO:0000313" key="14">
    <source>
        <dbReference type="Proteomes" id="UP001312908"/>
    </source>
</evidence>
<feature type="domain" description="Mur ligase central" evidence="12">
    <location>
        <begin position="120"/>
        <end position="282"/>
    </location>
</feature>
<evidence type="ECO:0000256" key="1">
    <source>
        <dbReference type="ARBA" id="ARBA00004496"/>
    </source>
</evidence>
<comment type="caution">
    <text evidence="13">The sequence shown here is derived from an EMBL/GenBank/DDBJ whole genome shotgun (WGS) entry which is preliminary data.</text>
</comment>
<dbReference type="NCBIfam" id="TIGR01087">
    <property type="entry name" value="murD"/>
    <property type="match status" value="1"/>
</dbReference>
<keyword evidence="14" id="KW-1185">Reference proteome</keyword>
<keyword evidence="9 10" id="KW-0133">Cell shape</keyword>
<evidence type="ECO:0000256" key="9">
    <source>
        <dbReference type="HAMAP-Rule" id="MF_00639"/>
    </source>
</evidence>
<dbReference type="InterPro" id="IPR018109">
    <property type="entry name" value="Folylpolyglutamate_synth_CS"/>
</dbReference>
<dbReference type="Pfam" id="PF08245">
    <property type="entry name" value="Mur_ligase_M"/>
    <property type="match status" value="1"/>
</dbReference>
<dbReference type="Gene3D" id="3.90.190.20">
    <property type="entry name" value="Mur ligase, C-terminal domain"/>
    <property type="match status" value="1"/>
</dbReference>
<protein>
    <recommendedName>
        <fullName evidence="9 10">UDP-N-acetylmuramoylalanine--D-glutamate ligase</fullName>
        <ecNumber evidence="9 10">6.3.2.9</ecNumber>
    </recommendedName>
    <alternativeName>
        <fullName evidence="9">D-glutamic acid-adding enzyme</fullName>
    </alternativeName>
    <alternativeName>
        <fullName evidence="9">UDP-N-acetylmuramoyl-L-alanyl-D-glutamate synthetase</fullName>
    </alternativeName>
</protein>
<keyword evidence="3 9" id="KW-0963">Cytoplasm</keyword>
<feature type="binding site" evidence="9">
    <location>
        <begin position="122"/>
        <end position="128"/>
    </location>
    <ligand>
        <name>ATP</name>
        <dbReference type="ChEBI" id="CHEBI:30616"/>
    </ligand>
</feature>
<dbReference type="SUPFAM" id="SSF53244">
    <property type="entry name" value="MurD-like peptide ligases, peptide-binding domain"/>
    <property type="match status" value="1"/>
</dbReference>
<dbReference type="InterPro" id="IPR036615">
    <property type="entry name" value="Mur_ligase_C_dom_sf"/>
</dbReference>
<sequence>MTHPFPTTLFKDQQFLVVGLGRNGFAAVKALLEMGARVMAWDDRQEFDRTRAHPRLTYASPSTLEGFDALILSPGIPHHLPRPHPLAALARREGIPILSDAEILYRAVRAQGSKARFVSVTGTNGKSTTTALIAHILAYAGYNVAAGGNLGPAALALPLLDDRGVYVIEMSSYMLERLDSFHADAACLLNLTPDHMERHGDMAHYAAAKAHVFDHMTAADRLIVSIDDAECRDIYEKLRARGAQPRALSLHQPADLTPTLLDLSQAQSLPGTHNMQNALAAYEICRFLGVAEEKILAGLNSFPGLPHRQEIVAHVDGVAFINDSKATNAESAAKALQSYDRVIWIAGGQAKEGGITSLTPLLNRVTKAFLIGEDASELAETLEANKVAWETCITLERAVSQAFAAAKASRTNVVLLSPACASFDQFTNFEARGSVFRDLARSLDTPAKLSAWAEGEKS</sequence>
<feature type="domain" description="Mur ligase C-terminal" evidence="11">
    <location>
        <begin position="307"/>
        <end position="420"/>
    </location>
</feature>
<dbReference type="InterPro" id="IPR004101">
    <property type="entry name" value="Mur_ligase_C"/>
</dbReference>
<keyword evidence="9 10" id="KW-0961">Cell wall biogenesis/degradation</keyword>
<keyword evidence="9 10" id="KW-0573">Peptidoglycan synthesis</keyword>
<evidence type="ECO:0000259" key="11">
    <source>
        <dbReference type="Pfam" id="PF02875"/>
    </source>
</evidence>
<dbReference type="EMBL" id="JAWJZY010000004">
    <property type="protein sequence ID" value="MEE8659344.1"/>
    <property type="molecule type" value="Genomic_DNA"/>
</dbReference>
<dbReference type="InterPro" id="IPR036565">
    <property type="entry name" value="Mur-like_cat_sf"/>
</dbReference>
<evidence type="ECO:0000256" key="8">
    <source>
        <dbReference type="ARBA" id="ARBA00023306"/>
    </source>
</evidence>
<dbReference type="GO" id="GO:0016874">
    <property type="term" value="F:ligase activity"/>
    <property type="evidence" value="ECO:0007669"/>
    <property type="project" value="UniProtKB-KW"/>
</dbReference>
<comment type="similarity">
    <text evidence="9">Belongs to the MurCDEF family.</text>
</comment>
<evidence type="ECO:0000256" key="5">
    <source>
        <dbReference type="ARBA" id="ARBA00022618"/>
    </source>
</evidence>
<dbReference type="EC" id="6.3.2.9" evidence="9 10"/>
<keyword evidence="5 9" id="KW-0132">Cell division</keyword>
<evidence type="ECO:0000256" key="6">
    <source>
        <dbReference type="ARBA" id="ARBA00022741"/>
    </source>
</evidence>
<comment type="catalytic activity">
    <reaction evidence="9 10">
        <text>UDP-N-acetyl-alpha-D-muramoyl-L-alanine + D-glutamate + ATP = UDP-N-acetyl-alpha-D-muramoyl-L-alanyl-D-glutamate + ADP + phosphate + H(+)</text>
        <dbReference type="Rhea" id="RHEA:16429"/>
        <dbReference type="ChEBI" id="CHEBI:15378"/>
        <dbReference type="ChEBI" id="CHEBI:29986"/>
        <dbReference type="ChEBI" id="CHEBI:30616"/>
        <dbReference type="ChEBI" id="CHEBI:43474"/>
        <dbReference type="ChEBI" id="CHEBI:83898"/>
        <dbReference type="ChEBI" id="CHEBI:83900"/>
        <dbReference type="ChEBI" id="CHEBI:456216"/>
        <dbReference type="EC" id="6.3.2.9"/>
    </reaction>
</comment>
<reference evidence="13 14" key="1">
    <citation type="submission" date="2023-10" db="EMBL/GenBank/DDBJ databases">
        <title>Sorlinia euscelidii gen. nov., sp. nov., an acetic acid bacteria isolated from the gut of Euscelidius variegatus emitter.</title>
        <authorList>
            <person name="Michoud G."/>
            <person name="Marasco R."/>
            <person name="Seferji K."/>
            <person name="Gonella E."/>
            <person name="Garuglieri E."/>
            <person name="Alma A."/>
            <person name="Mapelli F."/>
            <person name="Borin S."/>
            <person name="Daffonchio D."/>
            <person name="Crotti E."/>
        </authorList>
    </citation>
    <scope>NUCLEOTIDE SEQUENCE [LARGE SCALE GENOMIC DNA]</scope>
    <source>
        <strain evidence="13 14">EV16P</strain>
    </source>
</reference>
<organism evidence="13 14">
    <name type="scientific">Sorlinia euscelidii</name>
    <dbReference type="NCBI Taxonomy" id="3081148"/>
    <lineage>
        <taxon>Bacteria</taxon>
        <taxon>Pseudomonadati</taxon>
        <taxon>Pseudomonadota</taxon>
        <taxon>Alphaproteobacteria</taxon>
        <taxon>Acetobacterales</taxon>
        <taxon>Acetobacteraceae</taxon>
        <taxon>Sorlinia</taxon>
    </lineage>
</organism>
<keyword evidence="6 9" id="KW-0547">Nucleotide-binding</keyword>
<dbReference type="InterPro" id="IPR005762">
    <property type="entry name" value="MurD"/>
</dbReference>
<dbReference type="Pfam" id="PF02875">
    <property type="entry name" value="Mur_ligase_C"/>
    <property type="match status" value="1"/>
</dbReference>
<keyword evidence="7 9" id="KW-0067">ATP-binding</keyword>
<dbReference type="Proteomes" id="UP001312908">
    <property type="component" value="Unassembled WGS sequence"/>
</dbReference>
<gene>
    <name evidence="9" type="primary">murD</name>
    <name evidence="13" type="ORF">DOFOFD_10030</name>
</gene>
<comment type="function">
    <text evidence="9 10">Cell wall formation. Catalyzes the addition of glutamate to the nucleotide precursor UDP-N-acetylmuramoyl-L-alanine (UMA).</text>
</comment>
<dbReference type="PANTHER" id="PTHR43692:SF1">
    <property type="entry name" value="UDP-N-ACETYLMURAMOYLALANINE--D-GLUTAMATE LIGASE"/>
    <property type="match status" value="1"/>
</dbReference>
<dbReference type="RefSeq" id="WP_394820176.1">
    <property type="nucleotide sequence ID" value="NZ_JAWJZY010000004.1"/>
</dbReference>
<evidence type="ECO:0000256" key="7">
    <source>
        <dbReference type="ARBA" id="ARBA00022840"/>
    </source>
</evidence>
<dbReference type="SUPFAM" id="SSF51984">
    <property type="entry name" value="MurCD N-terminal domain"/>
    <property type="match status" value="1"/>
</dbReference>
<keyword evidence="4 9" id="KW-0436">Ligase</keyword>
<proteinExistence type="inferred from homology"/>
<name>A0ABU7U3B2_9PROT</name>
<dbReference type="InterPro" id="IPR013221">
    <property type="entry name" value="Mur_ligase_cen"/>
</dbReference>